<keyword evidence="7 10" id="KW-0472">Membrane</keyword>
<keyword evidence="5 10" id="KW-0813">Transport</keyword>
<keyword evidence="15" id="KW-1185">Reference proteome</keyword>
<dbReference type="InterPro" id="IPR036794">
    <property type="entry name" value="ATP_F1_dsu/esu_C_sf"/>
</dbReference>
<accession>C6HZA9</accession>
<dbReference type="AlphaFoldDB" id="C6HZA9"/>
<evidence type="ECO:0000313" key="15">
    <source>
        <dbReference type="Proteomes" id="UP000009374"/>
    </source>
</evidence>
<sequence length="144" mass="16134">MAFMLSLLTQERVLVTEEVDFVKAKGVDGEFGVLTGHTPFITLLDPGELVVRKGETLYSYYVSGGVAEVLPKSMIVLANTVERADEIDMQMAQTARKNAEEALSKPISEIERRTYLLELKRENVRLSIAARRHSTRHPGQLSEE</sequence>
<evidence type="ECO:0000256" key="2">
    <source>
        <dbReference type="ARBA" id="ARBA00004202"/>
    </source>
</evidence>
<dbReference type="Proteomes" id="UP000009374">
    <property type="component" value="Unassembled WGS sequence"/>
</dbReference>
<dbReference type="GO" id="GO:0045259">
    <property type="term" value="C:proton-transporting ATP synthase complex"/>
    <property type="evidence" value="ECO:0007669"/>
    <property type="project" value="UniProtKB-KW"/>
</dbReference>
<evidence type="ECO:0000256" key="3">
    <source>
        <dbReference type="ARBA" id="ARBA00005712"/>
    </source>
</evidence>
<protein>
    <recommendedName>
        <fullName evidence="10">ATP synthase epsilon chain</fullName>
    </recommendedName>
    <alternativeName>
        <fullName evidence="10">ATP synthase F1 sector epsilon subunit</fullName>
    </alternativeName>
    <alternativeName>
        <fullName evidence="10">F-ATPase epsilon subunit</fullName>
    </alternativeName>
</protein>
<reference evidence="14 15" key="1">
    <citation type="journal article" date="2009" name="Appl. Environ. Microbiol.">
        <title>Community genomic and proteomic analyses of chemoautotrophic iron-oxidizing "Leptospirillum rubarum" (Group II) and "Leptospirillum ferrodiazotrophum" (Group III) bacteria in acid mine drainage biofilms.</title>
        <authorList>
            <person name="Goltsman D.S."/>
            <person name="Denef V.J."/>
            <person name="Singer S.W."/>
            <person name="VerBerkmoes N.C."/>
            <person name="Lefsrud M."/>
            <person name="Mueller R.S."/>
            <person name="Dick G.J."/>
            <person name="Sun C.L."/>
            <person name="Wheeler K.E."/>
            <person name="Zemla A."/>
            <person name="Baker B.J."/>
            <person name="Hauser L."/>
            <person name="Land M."/>
            <person name="Shah M.B."/>
            <person name="Thelen M.P."/>
            <person name="Hettich R.L."/>
            <person name="Banfield J.F."/>
        </authorList>
    </citation>
    <scope>NUCLEOTIDE SEQUENCE [LARGE SCALE GENOMIC DNA]</scope>
</reference>
<dbReference type="CDD" id="cd12152">
    <property type="entry name" value="F1-ATPase_delta"/>
    <property type="match status" value="1"/>
</dbReference>
<name>C6HZA9_9BACT</name>
<keyword evidence="6 10" id="KW-0406">Ion transport</keyword>
<comment type="subunit">
    <text evidence="4 10 11">F-type ATPases have 2 components, CF(1) - the catalytic core - and CF(0) - the membrane proton channel. CF(1) has five subunits: alpha(3), beta(3), gamma(1), delta(1), epsilon(1). CF(0) has three main subunits: a, b and c.</text>
</comment>
<feature type="domain" description="ATP synthase epsilon subunit C-terminal" evidence="12">
    <location>
        <begin position="85"/>
        <end position="129"/>
    </location>
</feature>
<evidence type="ECO:0000259" key="13">
    <source>
        <dbReference type="Pfam" id="PF02823"/>
    </source>
</evidence>
<evidence type="ECO:0000256" key="6">
    <source>
        <dbReference type="ARBA" id="ARBA00023065"/>
    </source>
</evidence>
<dbReference type="SUPFAM" id="SSF51344">
    <property type="entry name" value="Epsilon subunit of F1F0-ATP synthase N-terminal domain"/>
    <property type="match status" value="1"/>
</dbReference>
<evidence type="ECO:0000313" key="14">
    <source>
        <dbReference type="EMBL" id="EES52120.1"/>
    </source>
</evidence>
<dbReference type="NCBIfam" id="TIGR01216">
    <property type="entry name" value="ATP_synt_epsi"/>
    <property type="match status" value="1"/>
</dbReference>
<evidence type="ECO:0000256" key="8">
    <source>
        <dbReference type="ARBA" id="ARBA00023196"/>
    </source>
</evidence>
<feature type="domain" description="ATP synthase F1 complex delta/epsilon subunit N-terminal" evidence="13">
    <location>
        <begin position="4"/>
        <end position="80"/>
    </location>
</feature>
<dbReference type="GO" id="GO:0046933">
    <property type="term" value="F:proton-transporting ATP synthase activity, rotational mechanism"/>
    <property type="evidence" value="ECO:0007669"/>
    <property type="project" value="UniProtKB-UniRule"/>
</dbReference>
<proteinExistence type="inferred from homology"/>
<dbReference type="PANTHER" id="PTHR13822:SF10">
    <property type="entry name" value="ATP SYNTHASE EPSILON CHAIN, CHLOROPLASTIC"/>
    <property type="match status" value="1"/>
</dbReference>
<evidence type="ECO:0000256" key="4">
    <source>
        <dbReference type="ARBA" id="ARBA00011648"/>
    </source>
</evidence>
<dbReference type="HAMAP" id="MF_00530">
    <property type="entry name" value="ATP_synth_epsil_bac"/>
    <property type="match status" value="1"/>
</dbReference>
<evidence type="ECO:0000256" key="1">
    <source>
        <dbReference type="ARBA" id="ARBA00003543"/>
    </source>
</evidence>
<keyword evidence="10" id="KW-0375">Hydrogen ion transport</keyword>
<dbReference type="InterPro" id="IPR001469">
    <property type="entry name" value="ATP_synth_F1_dsu/esu"/>
</dbReference>
<dbReference type="PANTHER" id="PTHR13822">
    <property type="entry name" value="ATP SYNTHASE DELTA/EPSILON CHAIN"/>
    <property type="match status" value="1"/>
</dbReference>
<evidence type="ECO:0000256" key="10">
    <source>
        <dbReference type="HAMAP-Rule" id="MF_00530"/>
    </source>
</evidence>
<gene>
    <name evidence="10" type="primary">atpC</name>
    <name evidence="14" type="ORF">UBAL3_94530085</name>
</gene>
<dbReference type="GO" id="GO:0005886">
    <property type="term" value="C:plasma membrane"/>
    <property type="evidence" value="ECO:0007669"/>
    <property type="project" value="UniProtKB-SubCell"/>
</dbReference>
<organism evidence="14 15">
    <name type="scientific">Leptospirillum ferrodiazotrophum</name>
    <dbReference type="NCBI Taxonomy" id="412449"/>
    <lineage>
        <taxon>Bacteria</taxon>
        <taxon>Pseudomonadati</taxon>
        <taxon>Nitrospirota</taxon>
        <taxon>Nitrospiria</taxon>
        <taxon>Nitrospirales</taxon>
        <taxon>Nitrospiraceae</taxon>
        <taxon>Leptospirillum</taxon>
    </lineage>
</organism>
<dbReference type="InterPro" id="IPR020546">
    <property type="entry name" value="ATP_synth_F1_dsu/esu_N"/>
</dbReference>
<comment type="subcellular location">
    <subcellularLocation>
        <location evidence="2 10">Cell membrane</location>
        <topology evidence="2 10">Peripheral membrane protein</topology>
    </subcellularLocation>
</comment>
<evidence type="ECO:0000256" key="9">
    <source>
        <dbReference type="ARBA" id="ARBA00023310"/>
    </source>
</evidence>
<keyword evidence="9 10" id="KW-0066">ATP synthesis</keyword>
<evidence type="ECO:0000259" key="12">
    <source>
        <dbReference type="Pfam" id="PF00401"/>
    </source>
</evidence>
<evidence type="ECO:0000256" key="7">
    <source>
        <dbReference type="ARBA" id="ARBA00023136"/>
    </source>
</evidence>
<dbReference type="EMBL" id="GG693880">
    <property type="protein sequence ID" value="EES52120.1"/>
    <property type="molecule type" value="Genomic_DNA"/>
</dbReference>
<keyword evidence="8 10" id="KW-0139">CF(1)</keyword>
<dbReference type="InterPro" id="IPR036771">
    <property type="entry name" value="ATPsynth_dsu/esu_N"/>
</dbReference>
<dbReference type="SUPFAM" id="SSF46604">
    <property type="entry name" value="Epsilon subunit of F1F0-ATP synthase C-terminal domain"/>
    <property type="match status" value="1"/>
</dbReference>
<comment type="function">
    <text evidence="1 10">Produces ATP from ADP in the presence of a proton gradient across the membrane.</text>
</comment>
<dbReference type="GO" id="GO:0005524">
    <property type="term" value="F:ATP binding"/>
    <property type="evidence" value="ECO:0007669"/>
    <property type="project" value="UniProtKB-UniRule"/>
</dbReference>
<evidence type="ECO:0000256" key="5">
    <source>
        <dbReference type="ARBA" id="ARBA00022448"/>
    </source>
</evidence>
<dbReference type="Gene3D" id="2.60.15.10">
    <property type="entry name" value="F0F1 ATP synthase delta/epsilon subunit, N-terminal"/>
    <property type="match status" value="1"/>
</dbReference>
<dbReference type="Pfam" id="PF00401">
    <property type="entry name" value="ATP-synt_DE"/>
    <property type="match status" value="1"/>
</dbReference>
<dbReference type="Pfam" id="PF02823">
    <property type="entry name" value="ATP-synt_DE_N"/>
    <property type="match status" value="1"/>
</dbReference>
<evidence type="ECO:0000256" key="11">
    <source>
        <dbReference type="RuleBase" id="RU003656"/>
    </source>
</evidence>
<comment type="similarity">
    <text evidence="3 10 11">Belongs to the ATPase epsilon chain family.</text>
</comment>
<dbReference type="InterPro" id="IPR020547">
    <property type="entry name" value="ATP_synth_F1_esu_C"/>
</dbReference>
<keyword evidence="10" id="KW-1003">Cell membrane</keyword>